<evidence type="ECO:0000256" key="7">
    <source>
        <dbReference type="ARBA" id="ARBA00022763"/>
    </source>
</evidence>
<keyword evidence="5 12" id="KW-0235">DNA replication</keyword>
<keyword evidence="8 12" id="KW-0067">ATP-binding</keyword>
<organism evidence="15 16">
    <name type="scientific">Candidatus Merdivicinus excrementipullorum</name>
    <dbReference type="NCBI Taxonomy" id="2840867"/>
    <lineage>
        <taxon>Bacteria</taxon>
        <taxon>Bacillati</taxon>
        <taxon>Bacillota</taxon>
        <taxon>Clostridia</taxon>
        <taxon>Eubacteriales</taxon>
        <taxon>Oscillospiraceae</taxon>
        <taxon>Oscillospiraceae incertae sedis</taxon>
        <taxon>Candidatus Merdivicinus</taxon>
    </lineage>
</organism>
<evidence type="ECO:0000256" key="12">
    <source>
        <dbReference type="HAMAP-Rule" id="MF_00365"/>
    </source>
</evidence>
<dbReference type="GO" id="GO:0009432">
    <property type="term" value="P:SOS response"/>
    <property type="evidence" value="ECO:0007669"/>
    <property type="project" value="UniProtKB-UniRule"/>
</dbReference>
<dbReference type="PANTHER" id="PTHR32182">
    <property type="entry name" value="DNA REPLICATION AND REPAIR PROTEIN RECF"/>
    <property type="match status" value="1"/>
</dbReference>
<evidence type="ECO:0000256" key="2">
    <source>
        <dbReference type="ARBA" id="ARBA00008016"/>
    </source>
</evidence>
<evidence type="ECO:0000256" key="4">
    <source>
        <dbReference type="ARBA" id="ARBA00022490"/>
    </source>
</evidence>
<dbReference type="Gene3D" id="1.20.1050.90">
    <property type="entry name" value="RecF/RecN/SMC, N-terminal domain"/>
    <property type="match status" value="1"/>
</dbReference>
<evidence type="ECO:0000256" key="9">
    <source>
        <dbReference type="ARBA" id="ARBA00023125"/>
    </source>
</evidence>
<dbReference type="GO" id="GO:0000731">
    <property type="term" value="P:DNA synthesis involved in DNA repair"/>
    <property type="evidence" value="ECO:0007669"/>
    <property type="project" value="TreeGrafter"/>
</dbReference>
<accession>A0A9D1FQQ0</accession>
<dbReference type="EMBL" id="DVJP01000082">
    <property type="protein sequence ID" value="HIS77640.1"/>
    <property type="molecule type" value="Genomic_DNA"/>
</dbReference>
<evidence type="ECO:0000256" key="11">
    <source>
        <dbReference type="ARBA" id="ARBA00023236"/>
    </source>
</evidence>
<keyword evidence="9 12" id="KW-0238">DNA-binding</keyword>
<dbReference type="PANTHER" id="PTHR32182:SF0">
    <property type="entry name" value="DNA REPLICATION AND REPAIR PROTEIN RECF"/>
    <property type="match status" value="1"/>
</dbReference>
<dbReference type="GO" id="GO:0005737">
    <property type="term" value="C:cytoplasm"/>
    <property type="evidence" value="ECO:0007669"/>
    <property type="project" value="UniProtKB-SubCell"/>
</dbReference>
<evidence type="ECO:0000256" key="6">
    <source>
        <dbReference type="ARBA" id="ARBA00022741"/>
    </source>
</evidence>
<dbReference type="InterPro" id="IPR027417">
    <property type="entry name" value="P-loop_NTPase"/>
</dbReference>
<dbReference type="InterPro" id="IPR042174">
    <property type="entry name" value="RecF_2"/>
</dbReference>
<dbReference type="InterPro" id="IPR003395">
    <property type="entry name" value="RecF/RecN/SMC_N"/>
</dbReference>
<dbReference type="Proteomes" id="UP000824002">
    <property type="component" value="Unassembled WGS sequence"/>
</dbReference>
<keyword evidence="6 12" id="KW-0547">Nucleotide-binding</keyword>
<dbReference type="Pfam" id="PF02463">
    <property type="entry name" value="SMC_N"/>
    <property type="match status" value="1"/>
</dbReference>
<keyword evidence="7 12" id="KW-0227">DNA damage</keyword>
<comment type="function">
    <text evidence="12 13">The RecF protein is involved in DNA metabolism; it is required for DNA replication and normal SOS inducibility. RecF binds preferentially to single-stranded, linear DNA. It also seems to bind ATP.</text>
</comment>
<feature type="binding site" evidence="12">
    <location>
        <begin position="30"/>
        <end position="37"/>
    </location>
    <ligand>
        <name>ATP</name>
        <dbReference type="ChEBI" id="CHEBI:30616"/>
    </ligand>
</feature>
<dbReference type="InterPro" id="IPR018078">
    <property type="entry name" value="DNA-binding_RecF_CS"/>
</dbReference>
<name>A0A9D1FQQ0_9FIRM</name>
<evidence type="ECO:0000313" key="16">
    <source>
        <dbReference type="Proteomes" id="UP000824002"/>
    </source>
</evidence>
<dbReference type="PROSITE" id="PS00617">
    <property type="entry name" value="RECF_1"/>
    <property type="match status" value="1"/>
</dbReference>
<dbReference type="InterPro" id="IPR001238">
    <property type="entry name" value="DNA-binding_RecF"/>
</dbReference>
<protein>
    <recommendedName>
        <fullName evidence="3 12">DNA replication and repair protein RecF</fullName>
    </recommendedName>
</protein>
<keyword evidence="10 12" id="KW-0234">DNA repair</keyword>
<dbReference type="PROSITE" id="PS00618">
    <property type="entry name" value="RECF_2"/>
    <property type="match status" value="1"/>
</dbReference>
<keyword evidence="11 12" id="KW-0742">SOS response</keyword>
<dbReference type="AlphaFoldDB" id="A0A9D1FQQ0"/>
<dbReference type="SUPFAM" id="SSF52540">
    <property type="entry name" value="P-loop containing nucleoside triphosphate hydrolases"/>
    <property type="match status" value="1"/>
</dbReference>
<dbReference type="GO" id="GO:0006302">
    <property type="term" value="P:double-strand break repair"/>
    <property type="evidence" value="ECO:0007669"/>
    <property type="project" value="TreeGrafter"/>
</dbReference>
<evidence type="ECO:0000256" key="5">
    <source>
        <dbReference type="ARBA" id="ARBA00022705"/>
    </source>
</evidence>
<comment type="subcellular location">
    <subcellularLocation>
        <location evidence="1 12 13">Cytoplasm</location>
    </subcellularLocation>
</comment>
<evidence type="ECO:0000256" key="8">
    <source>
        <dbReference type="ARBA" id="ARBA00022840"/>
    </source>
</evidence>
<evidence type="ECO:0000256" key="3">
    <source>
        <dbReference type="ARBA" id="ARBA00020170"/>
    </source>
</evidence>
<dbReference type="GO" id="GO:0005524">
    <property type="term" value="F:ATP binding"/>
    <property type="evidence" value="ECO:0007669"/>
    <property type="project" value="UniProtKB-UniRule"/>
</dbReference>
<dbReference type="NCBIfam" id="TIGR00611">
    <property type="entry name" value="recf"/>
    <property type="match status" value="1"/>
</dbReference>
<evidence type="ECO:0000259" key="14">
    <source>
        <dbReference type="Pfam" id="PF02463"/>
    </source>
</evidence>
<evidence type="ECO:0000256" key="1">
    <source>
        <dbReference type="ARBA" id="ARBA00004496"/>
    </source>
</evidence>
<dbReference type="GO" id="GO:0003697">
    <property type="term" value="F:single-stranded DNA binding"/>
    <property type="evidence" value="ECO:0007669"/>
    <property type="project" value="UniProtKB-UniRule"/>
</dbReference>
<sequence length="370" mass="41956">MVIESLELHDFRNIREASLSPCPGINILLGENAQGKTNLMEAVWLCTGSRSFRGSRESQMIRFGAEAFRVELSFRDRERLQNIRYSGGERRRKILLNGAPLRQPSQLSGVFPAVAFDPTGLDIVREGPEKRRQFLDNAISQLKPAYAKYLAQYQAVLEQRNAILRDPERCRQFADTFDVWDMQLAKLGTALSLYRADYLKKLEPAAAEIYGGFSGYAESFSMGYESTVYEPEEPLEVYSDSLIEKYRQALLETRETDRKMRCTTKGVHRDDLSLSVNGLPARSFGSRGQQRSCAVALRLGEARLYRGITGETPVILLDDVMSELDQGRQDYILNQIRGFQVLITCCDASNTLRMESGSIFSVREGQIRRE</sequence>
<evidence type="ECO:0000256" key="13">
    <source>
        <dbReference type="RuleBase" id="RU000578"/>
    </source>
</evidence>
<evidence type="ECO:0000256" key="10">
    <source>
        <dbReference type="ARBA" id="ARBA00023204"/>
    </source>
</evidence>
<evidence type="ECO:0000313" key="15">
    <source>
        <dbReference type="EMBL" id="HIS77640.1"/>
    </source>
</evidence>
<proteinExistence type="inferred from homology"/>
<dbReference type="HAMAP" id="MF_00365">
    <property type="entry name" value="RecF"/>
    <property type="match status" value="1"/>
</dbReference>
<reference evidence="15" key="2">
    <citation type="journal article" date="2021" name="PeerJ">
        <title>Extensive microbial diversity within the chicken gut microbiome revealed by metagenomics and culture.</title>
        <authorList>
            <person name="Gilroy R."/>
            <person name="Ravi A."/>
            <person name="Getino M."/>
            <person name="Pursley I."/>
            <person name="Horton D.L."/>
            <person name="Alikhan N.F."/>
            <person name="Baker D."/>
            <person name="Gharbi K."/>
            <person name="Hall N."/>
            <person name="Watson M."/>
            <person name="Adriaenssens E.M."/>
            <person name="Foster-Nyarko E."/>
            <person name="Jarju S."/>
            <person name="Secka A."/>
            <person name="Antonio M."/>
            <person name="Oren A."/>
            <person name="Chaudhuri R.R."/>
            <person name="La Ragione R."/>
            <person name="Hildebrand F."/>
            <person name="Pallen M.J."/>
        </authorList>
    </citation>
    <scope>NUCLEOTIDE SEQUENCE</scope>
    <source>
        <strain evidence="15">CHK199-13235</strain>
    </source>
</reference>
<reference evidence="15" key="1">
    <citation type="submission" date="2020-10" db="EMBL/GenBank/DDBJ databases">
        <authorList>
            <person name="Gilroy R."/>
        </authorList>
    </citation>
    <scope>NUCLEOTIDE SEQUENCE</scope>
    <source>
        <strain evidence="15">CHK199-13235</strain>
    </source>
</reference>
<gene>
    <name evidence="12 15" type="primary">recF</name>
    <name evidence="15" type="ORF">IAB51_12720</name>
</gene>
<comment type="similarity">
    <text evidence="2 12 13">Belongs to the RecF family.</text>
</comment>
<dbReference type="GO" id="GO:0006260">
    <property type="term" value="P:DNA replication"/>
    <property type="evidence" value="ECO:0007669"/>
    <property type="project" value="UniProtKB-UniRule"/>
</dbReference>
<feature type="domain" description="RecF/RecN/SMC N-terminal" evidence="14">
    <location>
        <begin position="3"/>
        <end position="355"/>
    </location>
</feature>
<keyword evidence="4 12" id="KW-0963">Cytoplasm</keyword>
<dbReference type="Gene3D" id="3.40.50.300">
    <property type="entry name" value="P-loop containing nucleotide triphosphate hydrolases"/>
    <property type="match status" value="1"/>
</dbReference>
<comment type="caution">
    <text evidence="15">The sequence shown here is derived from an EMBL/GenBank/DDBJ whole genome shotgun (WGS) entry which is preliminary data.</text>
</comment>